<protein>
    <submittedName>
        <fullName evidence="1">Uncharacterized protein</fullName>
    </submittedName>
</protein>
<accession>A0ACC2VIB0</accession>
<keyword evidence="2" id="KW-1185">Reference proteome</keyword>
<organism evidence="1 2">
    <name type="scientific">Naganishia cerealis</name>
    <dbReference type="NCBI Taxonomy" id="610337"/>
    <lineage>
        <taxon>Eukaryota</taxon>
        <taxon>Fungi</taxon>
        <taxon>Dikarya</taxon>
        <taxon>Basidiomycota</taxon>
        <taxon>Agaricomycotina</taxon>
        <taxon>Tremellomycetes</taxon>
        <taxon>Filobasidiales</taxon>
        <taxon>Filobasidiaceae</taxon>
        <taxon>Naganishia</taxon>
    </lineage>
</organism>
<comment type="caution">
    <text evidence="1">The sequence shown here is derived from an EMBL/GenBank/DDBJ whole genome shotgun (WGS) entry which is preliminary data.</text>
</comment>
<name>A0ACC2VIB0_9TREE</name>
<evidence type="ECO:0000313" key="1">
    <source>
        <dbReference type="EMBL" id="KAJ9098878.1"/>
    </source>
</evidence>
<reference evidence="1" key="1">
    <citation type="submission" date="2023-04" db="EMBL/GenBank/DDBJ databases">
        <title>Draft Genome sequencing of Naganishia species isolated from polar environments using Oxford Nanopore Technology.</title>
        <authorList>
            <person name="Leo P."/>
            <person name="Venkateswaran K."/>
        </authorList>
    </citation>
    <scope>NUCLEOTIDE SEQUENCE</scope>
    <source>
        <strain evidence="1">MNA-CCFEE 5261</strain>
    </source>
</reference>
<dbReference type="EMBL" id="JASBWR010000073">
    <property type="protein sequence ID" value="KAJ9098878.1"/>
    <property type="molecule type" value="Genomic_DNA"/>
</dbReference>
<sequence>MSAFPVLDQLLQGLQRAHGTRDSSQFAQALVCSPRDGQIWFSLKSELNATASDTIRHLDAFLARWKSGGNAALHPVIPLFLSSWMSYITTTSWSSHETDPEQAEREWKSFDHTYAEANRIFTGAGAADSVGFLGKAMKKMAENLMHLAFRVSRRR</sequence>
<evidence type="ECO:0000313" key="2">
    <source>
        <dbReference type="Proteomes" id="UP001241377"/>
    </source>
</evidence>
<gene>
    <name evidence="1" type="ORF">QFC19_006216</name>
</gene>
<dbReference type="Proteomes" id="UP001241377">
    <property type="component" value="Unassembled WGS sequence"/>
</dbReference>
<proteinExistence type="predicted"/>